<accession>A0ABD2MQL4</accession>
<proteinExistence type="predicted"/>
<organism evidence="1 2">
    <name type="scientific">Cryptolaemus montrouzieri</name>
    <dbReference type="NCBI Taxonomy" id="559131"/>
    <lineage>
        <taxon>Eukaryota</taxon>
        <taxon>Metazoa</taxon>
        <taxon>Ecdysozoa</taxon>
        <taxon>Arthropoda</taxon>
        <taxon>Hexapoda</taxon>
        <taxon>Insecta</taxon>
        <taxon>Pterygota</taxon>
        <taxon>Neoptera</taxon>
        <taxon>Endopterygota</taxon>
        <taxon>Coleoptera</taxon>
        <taxon>Polyphaga</taxon>
        <taxon>Cucujiformia</taxon>
        <taxon>Coccinelloidea</taxon>
        <taxon>Coccinellidae</taxon>
        <taxon>Scymninae</taxon>
        <taxon>Scymnini</taxon>
        <taxon>Cryptolaemus</taxon>
    </lineage>
</organism>
<name>A0ABD2MQL4_9CUCU</name>
<protein>
    <submittedName>
        <fullName evidence="1">Uncharacterized protein</fullName>
    </submittedName>
</protein>
<dbReference type="EMBL" id="JABFTP020000021">
    <property type="protein sequence ID" value="KAL3268726.1"/>
    <property type="molecule type" value="Genomic_DNA"/>
</dbReference>
<dbReference type="Proteomes" id="UP001516400">
    <property type="component" value="Unassembled WGS sequence"/>
</dbReference>
<comment type="caution">
    <text evidence="1">The sequence shown here is derived from an EMBL/GenBank/DDBJ whole genome shotgun (WGS) entry which is preliminary data.</text>
</comment>
<evidence type="ECO:0000313" key="1">
    <source>
        <dbReference type="EMBL" id="KAL3268726.1"/>
    </source>
</evidence>
<sequence>MDFLLSYKANRYPTSIYGYETSSTEKRNYDDSTQSSVLTDKSLDQNQFEEDLLLNSKRKETANFMESIPLSSKKKRNDLSELLQLHRENQKRQERIEFKEMLSSTKDENTFSCRWRKTVRNFPVTCKHE</sequence>
<evidence type="ECO:0000313" key="2">
    <source>
        <dbReference type="Proteomes" id="UP001516400"/>
    </source>
</evidence>
<dbReference type="AlphaFoldDB" id="A0ABD2MQL4"/>
<gene>
    <name evidence="1" type="ORF">HHI36_007828</name>
</gene>
<reference evidence="1 2" key="1">
    <citation type="journal article" date="2021" name="BMC Biol.">
        <title>Horizontally acquired antibacterial genes associated with adaptive radiation of ladybird beetles.</title>
        <authorList>
            <person name="Li H.S."/>
            <person name="Tang X.F."/>
            <person name="Huang Y.H."/>
            <person name="Xu Z.Y."/>
            <person name="Chen M.L."/>
            <person name="Du X.Y."/>
            <person name="Qiu B.Y."/>
            <person name="Chen P.T."/>
            <person name="Zhang W."/>
            <person name="Slipinski A."/>
            <person name="Escalona H.E."/>
            <person name="Waterhouse R.M."/>
            <person name="Zwick A."/>
            <person name="Pang H."/>
        </authorList>
    </citation>
    <scope>NUCLEOTIDE SEQUENCE [LARGE SCALE GENOMIC DNA]</scope>
    <source>
        <strain evidence="1">SYSU2018</strain>
    </source>
</reference>
<keyword evidence="2" id="KW-1185">Reference proteome</keyword>